<dbReference type="Pfam" id="PF13563">
    <property type="entry name" value="2_5_RNA_ligase2"/>
    <property type="match status" value="1"/>
</dbReference>
<keyword evidence="4" id="KW-1185">Reference proteome</keyword>
<dbReference type="PANTHER" id="PTHR35561:SF1">
    <property type="entry name" value="RNA 2',3'-CYCLIC PHOSPHODIESTERASE"/>
    <property type="match status" value="1"/>
</dbReference>
<feature type="active site" description="Proton acceptor" evidence="2">
    <location>
        <position position="122"/>
    </location>
</feature>
<comment type="function">
    <text evidence="2">Hydrolyzes RNA 2',3'-cyclic phosphodiester to an RNA 2'-phosphomonoester.</text>
</comment>
<dbReference type="SUPFAM" id="SSF55144">
    <property type="entry name" value="LigT-like"/>
    <property type="match status" value="1"/>
</dbReference>
<dbReference type="AlphaFoldDB" id="A0AAW5K904"/>
<dbReference type="RefSeq" id="WP_256182372.1">
    <property type="nucleotide sequence ID" value="NZ_CAJLEK010000224.1"/>
</dbReference>
<reference evidence="3 4" key="1">
    <citation type="submission" date="2022-06" db="EMBL/GenBank/DDBJ databases">
        <title>Isolation of gut microbiota from human fecal samples.</title>
        <authorList>
            <person name="Pamer E.G."/>
            <person name="Barat B."/>
            <person name="Waligurski E."/>
            <person name="Medina S."/>
            <person name="Paddock L."/>
            <person name="Mostad J."/>
        </authorList>
    </citation>
    <scope>NUCLEOTIDE SEQUENCE [LARGE SCALE GENOMIC DNA]</scope>
    <source>
        <strain evidence="3 4">DFI.9.90</strain>
    </source>
</reference>
<evidence type="ECO:0000313" key="3">
    <source>
        <dbReference type="EMBL" id="MCQ4815635.1"/>
    </source>
</evidence>
<dbReference type="InterPro" id="IPR004175">
    <property type="entry name" value="RNA_CPDase"/>
</dbReference>
<accession>A0AAW5K904</accession>
<dbReference type="PANTHER" id="PTHR35561">
    <property type="entry name" value="RNA 2',3'-CYCLIC PHOSPHODIESTERASE"/>
    <property type="match status" value="1"/>
</dbReference>
<evidence type="ECO:0000256" key="1">
    <source>
        <dbReference type="ARBA" id="ARBA00022801"/>
    </source>
</evidence>
<sequence>MCIKLPQGHTDALGEWLAARRSAETGIRWVAPETIHITLKFCGEIHPDMTEAIAKLLNKEDIGGPVELSVSGAGGFPSLSAPRIVWTGIGGEIGKLKKLQQKAETCAFRCGVAKEWRKFSPHITLGRRNEHGPLPEAAVKAIEKDKIELPAWRVKEIVMMKSELTPGGPIYTPLKHFELRGKL</sequence>
<organism evidence="3 4">
    <name type="scientific">Cloacibacillus evryensis</name>
    <dbReference type="NCBI Taxonomy" id="508460"/>
    <lineage>
        <taxon>Bacteria</taxon>
        <taxon>Thermotogati</taxon>
        <taxon>Synergistota</taxon>
        <taxon>Synergistia</taxon>
        <taxon>Synergistales</taxon>
        <taxon>Synergistaceae</taxon>
        <taxon>Cloacibacillus</taxon>
    </lineage>
</organism>
<proteinExistence type="inferred from homology"/>
<dbReference type="GO" id="GO:0008664">
    <property type="term" value="F:RNA 2',3'-cyclic 3'-phosphodiesterase activity"/>
    <property type="evidence" value="ECO:0007669"/>
    <property type="project" value="UniProtKB-EC"/>
</dbReference>
<dbReference type="NCBIfam" id="TIGR02258">
    <property type="entry name" value="2_5_ligase"/>
    <property type="match status" value="1"/>
</dbReference>
<dbReference type="Proteomes" id="UP001205919">
    <property type="component" value="Unassembled WGS sequence"/>
</dbReference>
<feature type="short sequence motif" description="HXTX 2" evidence="2">
    <location>
        <begin position="122"/>
        <end position="125"/>
    </location>
</feature>
<protein>
    <recommendedName>
        <fullName evidence="2">RNA 2',3'-cyclic phosphodiesterase</fullName>
        <shortName evidence="2">RNA 2',3'-CPDase</shortName>
        <ecNumber evidence="2">3.1.4.58</ecNumber>
    </recommendedName>
</protein>
<gene>
    <name evidence="3" type="primary">thpR</name>
    <name evidence="3" type="ORF">NE630_14440</name>
</gene>
<dbReference type="Gene3D" id="3.90.1140.10">
    <property type="entry name" value="Cyclic phosphodiesterase"/>
    <property type="match status" value="1"/>
</dbReference>
<dbReference type="InterPro" id="IPR009097">
    <property type="entry name" value="Cyclic_Pdiesterase"/>
</dbReference>
<name>A0AAW5K904_9BACT</name>
<dbReference type="EC" id="3.1.4.58" evidence="2"/>
<evidence type="ECO:0000256" key="2">
    <source>
        <dbReference type="HAMAP-Rule" id="MF_01940"/>
    </source>
</evidence>
<comment type="catalytic activity">
    <reaction evidence="2">
        <text>a 3'-end 2',3'-cyclophospho-ribonucleotide-RNA + H2O = a 3'-end 2'-phospho-ribonucleotide-RNA + H(+)</text>
        <dbReference type="Rhea" id="RHEA:11828"/>
        <dbReference type="Rhea" id="RHEA-COMP:10464"/>
        <dbReference type="Rhea" id="RHEA-COMP:17353"/>
        <dbReference type="ChEBI" id="CHEBI:15377"/>
        <dbReference type="ChEBI" id="CHEBI:15378"/>
        <dbReference type="ChEBI" id="CHEBI:83064"/>
        <dbReference type="ChEBI" id="CHEBI:173113"/>
        <dbReference type="EC" id="3.1.4.58"/>
    </reaction>
</comment>
<feature type="active site" description="Proton donor" evidence="2">
    <location>
        <position position="36"/>
    </location>
</feature>
<dbReference type="GO" id="GO:0004113">
    <property type="term" value="F:2',3'-cyclic-nucleotide 3'-phosphodiesterase activity"/>
    <property type="evidence" value="ECO:0007669"/>
    <property type="project" value="InterPro"/>
</dbReference>
<comment type="caution">
    <text evidence="3">The sequence shown here is derived from an EMBL/GenBank/DDBJ whole genome shotgun (WGS) entry which is preliminary data.</text>
</comment>
<comment type="similarity">
    <text evidence="2">Belongs to the 2H phosphoesterase superfamily. ThpR family.</text>
</comment>
<feature type="short sequence motif" description="HXTX 1" evidence="2">
    <location>
        <begin position="36"/>
        <end position="39"/>
    </location>
</feature>
<dbReference type="HAMAP" id="MF_01940">
    <property type="entry name" value="RNA_CPDase"/>
    <property type="match status" value="1"/>
</dbReference>
<dbReference type="EMBL" id="JANFYT010000047">
    <property type="protein sequence ID" value="MCQ4815635.1"/>
    <property type="molecule type" value="Genomic_DNA"/>
</dbReference>
<keyword evidence="1 2" id="KW-0378">Hydrolase</keyword>
<evidence type="ECO:0000313" key="4">
    <source>
        <dbReference type="Proteomes" id="UP001205919"/>
    </source>
</evidence>